<proteinExistence type="predicted"/>
<name>A0A517MGC5_9BACT</name>
<gene>
    <name evidence="2" type="ORF">FF011L_27120</name>
</gene>
<dbReference type="KEGG" id="rml:FF011L_27120"/>
<keyword evidence="1" id="KW-0812">Transmembrane</keyword>
<sequence>MLHTEPHDNIEKNRVDIAERRPWYFPRSGAVLMMLIVWGAVVGAGIGVLWSYEHKPGTVHPTLAVWPAESEIPASQSRPTLVLFAHPKCPCTRASIGELARIMAARTGNVRAYAVFVKPLGASHEAAWEKTDLWNSAQQIPGVTAIVDIDGVEAKRFRAETSGFVVLYDHTGKLQFSGGITASRGHSGDNLGRSTIVALLTGGAAQTNNTKAFGCGLATNLGGQEQKCCHH</sequence>
<dbReference type="OrthoDB" id="1495450at2"/>
<protein>
    <recommendedName>
        <fullName evidence="4">RedB protein</fullName>
    </recommendedName>
</protein>
<dbReference type="EMBL" id="CP036262">
    <property type="protein sequence ID" value="QDS93935.1"/>
    <property type="molecule type" value="Genomic_DNA"/>
</dbReference>
<dbReference type="SUPFAM" id="SSF52833">
    <property type="entry name" value="Thioredoxin-like"/>
    <property type="match status" value="1"/>
</dbReference>
<dbReference type="RefSeq" id="WP_145352012.1">
    <property type="nucleotide sequence ID" value="NZ_CP036262.1"/>
</dbReference>
<dbReference type="AlphaFoldDB" id="A0A517MGC5"/>
<dbReference type="Proteomes" id="UP000320672">
    <property type="component" value="Chromosome"/>
</dbReference>
<evidence type="ECO:0000256" key="1">
    <source>
        <dbReference type="SAM" id="Phobius"/>
    </source>
</evidence>
<evidence type="ECO:0008006" key="4">
    <source>
        <dbReference type="Google" id="ProtNLM"/>
    </source>
</evidence>
<organism evidence="2 3">
    <name type="scientific">Roseimaritima multifibrata</name>
    <dbReference type="NCBI Taxonomy" id="1930274"/>
    <lineage>
        <taxon>Bacteria</taxon>
        <taxon>Pseudomonadati</taxon>
        <taxon>Planctomycetota</taxon>
        <taxon>Planctomycetia</taxon>
        <taxon>Pirellulales</taxon>
        <taxon>Pirellulaceae</taxon>
        <taxon>Roseimaritima</taxon>
    </lineage>
</organism>
<evidence type="ECO:0000313" key="2">
    <source>
        <dbReference type="EMBL" id="QDS93935.1"/>
    </source>
</evidence>
<accession>A0A517MGC5</accession>
<dbReference type="Gene3D" id="3.40.30.10">
    <property type="entry name" value="Glutaredoxin"/>
    <property type="match status" value="1"/>
</dbReference>
<reference evidence="2 3" key="1">
    <citation type="submission" date="2019-02" db="EMBL/GenBank/DDBJ databases">
        <title>Deep-cultivation of Planctomycetes and their phenomic and genomic characterization uncovers novel biology.</title>
        <authorList>
            <person name="Wiegand S."/>
            <person name="Jogler M."/>
            <person name="Boedeker C."/>
            <person name="Pinto D."/>
            <person name="Vollmers J."/>
            <person name="Rivas-Marin E."/>
            <person name="Kohn T."/>
            <person name="Peeters S.H."/>
            <person name="Heuer A."/>
            <person name="Rast P."/>
            <person name="Oberbeckmann S."/>
            <person name="Bunk B."/>
            <person name="Jeske O."/>
            <person name="Meyerdierks A."/>
            <person name="Storesund J.E."/>
            <person name="Kallscheuer N."/>
            <person name="Luecker S."/>
            <person name="Lage O.M."/>
            <person name="Pohl T."/>
            <person name="Merkel B.J."/>
            <person name="Hornburger P."/>
            <person name="Mueller R.-W."/>
            <person name="Bruemmer F."/>
            <person name="Labrenz M."/>
            <person name="Spormann A.M."/>
            <person name="Op den Camp H."/>
            <person name="Overmann J."/>
            <person name="Amann R."/>
            <person name="Jetten M.S.M."/>
            <person name="Mascher T."/>
            <person name="Medema M.H."/>
            <person name="Devos D.P."/>
            <person name="Kaster A.-K."/>
            <person name="Ovreas L."/>
            <person name="Rohde M."/>
            <person name="Galperin M.Y."/>
            <person name="Jogler C."/>
        </authorList>
    </citation>
    <scope>NUCLEOTIDE SEQUENCE [LARGE SCALE GENOMIC DNA]</scope>
    <source>
        <strain evidence="2 3">FF011L</strain>
    </source>
</reference>
<evidence type="ECO:0000313" key="3">
    <source>
        <dbReference type="Proteomes" id="UP000320672"/>
    </source>
</evidence>
<keyword evidence="3" id="KW-1185">Reference proteome</keyword>
<keyword evidence="1" id="KW-1133">Transmembrane helix</keyword>
<feature type="transmembrane region" description="Helical" evidence="1">
    <location>
        <begin position="30"/>
        <end position="52"/>
    </location>
</feature>
<keyword evidence="1" id="KW-0472">Membrane</keyword>
<dbReference type="InterPro" id="IPR036249">
    <property type="entry name" value="Thioredoxin-like_sf"/>
</dbReference>